<gene>
    <name evidence="3" type="ORF">DOS83_01635</name>
    <name evidence="2" type="ORF">DOS83_12500</name>
</gene>
<dbReference type="AlphaFoldDB" id="A0A3E0ILD6"/>
<keyword evidence="1" id="KW-1133">Transmembrane helix</keyword>
<dbReference type="Proteomes" id="UP000256562">
    <property type="component" value="Unassembled WGS sequence"/>
</dbReference>
<feature type="transmembrane region" description="Helical" evidence="1">
    <location>
        <begin position="12"/>
        <end position="34"/>
    </location>
</feature>
<dbReference type="EMBL" id="QKXQ01000619">
    <property type="protein sequence ID" value="REH90348.1"/>
    <property type="molecule type" value="Genomic_DNA"/>
</dbReference>
<accession>A0A3E0ILD6</accession>
<keyword evidence="1" id="KW-0472">Membrane</keyword>
<evidence type="ECO:0000256" key="1">
    <source>
        <dbReference type="SAM" id="Phobius"/>
    </source>
</evidence>
<comment type="caution">
    <text evidence="2">The sequence shown here is derived from an EMBL/GenBank/DDBJ whole genome shotgun (WGS) entry which is preliminary data.</text>
</comment>
<protein>
    <submittedName>
        <fullName evidence="2">Magnesium transporter CorA family protein</fullName>
    </submittedName>
</protein>
<sequence>MNVPLPIDTESMLSWLIIIVISIVLVIVMFTFLWRSDKL</sequence>
<feature type="non-terminal residue" evidence="2">
    <location>
        <position position="1"/>
    </location>
</feature>
<reference evidence="2 4" key="1">
    <citation type="journal article" date="2018" name="Vet. Microbiol.">
        <title>Characterisation of Staphylococcus felis isolated from cats using whole genome sequencing.</title>
        <authorList>
            <person name="Worthing K."/>
            <person name="Pang S."/>
            <person name="Trott D.J."/>
            <person name="Abraham S."/>
            <person name="Coombs G.W."/>
            <person name="Jordan D."/>
            <person name="McIntyre L."/>
            <person name="Davies M.R."/>
            <person name="Norris J."/>
        </authorList>
    </citation>
    <scope>NUCLEOTIDE SEQUENCE [LARGE SCALE GENOMIC DNA]</scope>
    <source>
        <strain evidence="2 4">F9</strain>
    </source>
</reference>
<keyword evidence="1" id="KW-0812">Transmembrane</keyword>
<dbReference type="EMBL" id="QKXQ01000069">
    <property type="protein sequence ID" value="REI00086.1"/>
    <property type="molecule type" value="Genomic_DNA"/>
</dbReference>
<name>A0A3E0ILD6_9STAP</name>
<evidence type="ECO:0000313" key="3">
    <source>
        <dbReference type="EMBL" id="REI00086.1"/>
    </source>
</evidence>
<evidence type="ECO:0000313" key="4">
    <source>
        <dbReference type="Proteomes" id="UP000256562"/>
    </source>
</evidence>
<evidence type="ECO:0000313" key="2">
    <source>
        <dbReference type="EMBL" id="REH90348.1"/>
    </source>
</evidence>
<organism evidence="2 4">
    <name type="scientific">Staphylococcus felis</name>
    <dbReference type="NCBI Taxonomy" id="46127"/>
    <lineage>
        <taxon>Bacteria</taxon>
        <taxon>Bacillati</taxon>
        <taxon>Bacillota</taxon>
        <taxon>Bacilli</taxon>
        <taxon>Bacillales</taxon>
        <taxon>Staphylococcaceae</taxon>
        <taxon>Staphylococcus</taxon>
    </lineage>
</organism>
<proteinExistence type="predicted"/>